<dbReference type="Proteomes" id="UP000003438">
    <property type="component" value="Unassembled WGS sequence"/>
</dbReference>
<evidence type="ECO:0000313" key="2">
    <source>
        <dbReference type="Proteomes" id="UP000003438"/>
    </source>
</evidence>
<dbReference type="HOGENOM" id="CLU_3104604_0_0_9"/>
<dbReference type="EMBL" id="ACBY02000023">
    <property type="protein sequence ID" value="EFB75633.1"/>
    <property type="molecule type" value="Genomic_DNA"/>
</dbReference>
<dbReference type="AlphaFoldDB" id="D1PM48"/>
<proteinExistence type="predicted"/>
<dbReference type="STRING" id="411471.SUBVAR_05406"/>
<accession>D1PM48</accession>
<comment type="caution">
    <text evidence="1">The sequence shown here is derived from an EMBL/GenBank/DDBJ whole genome shotgun (WGS) entry which is preliminary data.</text>
</comment>
<protein>
    <submittedName>
        <fullName evidence="1">Uncharacterized protein</fullName>
    </submittedName>
</protein>
<evidence type="ECO:0000313" key="1">
    <source>
        <dbReference type="EMBL" id="EFB75633.1"/>
    </source>
</evidence>
<gene>
    <name evidence="1" type="ORF">SUBVAR_05406</name>
</gene>
<name>D1PM48_9FIRM</name>
<sequence length="51" mass="6125">MKKIAGRERGFPPCFLRKMRKKSQLFAVFWLTSPCHLCILFKQPFEVYYAI</sequence>
<reference evidence="1" key="1">
    <citation type="submission" date="2009-12" db="EMBL/GenBank/DDBJ databases">
        <authorList>
            <person name="Weinstock G."/>
            <person name="Sodergren E."/>
            <person name="Clifton S."/>
            <person name="Fulton L."/>
            <person name="Fulton B."/>
            <person name="Courtney L."/>
            <person name="Fronick C."/>
            <person name="Harrison M."/>
            <person name="Strong C."/>
            <person name="Farmer C."/>
            <person name="Delahaunty K."/>
            <person name="Markovic C."/>
            <person name="Hall O."/>
            <person name="Minx P."/>
            <person name="Tomlinson C."/>
            <person name="Mitreva M."/>
            <person name="Nelson J."/>
            <person name="Hou S."/>
            <person name="Wollam A."/>
            <person name="Pepin K.H."/>
            <person name="Johnson M."/>
            <person name="Bhonagiri V."/>
            <person name="Nash W.E."/>
            <person name="Warren W."/>
            <person name="Chinwalla A."/>
            <person name="Mardis E.R."/>
            <person name="Wilson R.K."/>
        </authorList>
    </citation>
    <scope>NUCLEOTIDE SEQUENCE [LARGE SCALE GENOMIC DNA]</scope>
    <source>
        <strain evidence="1">DSM 15176</strain>
    </source>
</reference>
<organism evidence="1 2">
    <name type="scientific">Subdoligranulum variabile DSM 15176</name>
    <dbReference type="NCBI Taxonomy" id="411471"/>
    <lineage>
        <taxon>Bacteria</taxon>
        <taxon>Bacillati</taxon>
        <taxon>Bacillota</taxon>
        <taxon>Clostridia</taxon>
        <taxon>Eubacteriales</taxon>
        <taxon>Oscillospiraceae</taxon>
        <taxon>Subdoligranulum</taxon>
    </lineage>
</organism>
<keyword evidence="2" id="KW-1185">Reference proteome</keyword>